<dbReference type="AlphaFoldDB" id="A0A380E2M6"/>
<sequence>MNYGQFEIESTIIATLLKQPDVLEKIRVKDYMFTNEKFKTFFNYVMDVGKIDHQEIYLKATKDKEFLDINTITKLYNSDFIGYGFFERYQQELLESYQLNKANELVTEFKQQPTNQNFNNLI</sequence>
<dbReference type="GO" id="GO:0004386">
    <property type="term" value="F:helicase activity"/>
    <property type="evidence" value="ECO:0007669"/>
    <property type="project" value="UniProtKB-KW"/>
</dbReference>
<protein>
    <submittedName>
        <fullName evidence="1">Prophage L54a, replicative DNA helicase</fullName>
    </submittedName>
</protein>
<dbReference type="EMBL" id="UHAQ01000003">
    <property type="protein sequence ID" value="SUK87654.1"/>
    <property type="molecule type" value="Genomic_DNA"/>
</dbReference>
<evidence type="ECO:0000313" key="2">
    <source>
        <dbReference type="Proteomes" id="UP000254502"/>
    </source>
</evidence>
<organism evidence="1 2">
    <name type="scientific">Staphylococcus aureus</name>
    <dbReference type="NCBI Taxonomy" id="1280"/>
    <lineage>
        <taxon>Bacteria</taxon>
        <taxon>Bacillati</taxon>
        <taxon>Bacillota</taxon>
        <taxon>Bacilli</taxon>
        <taxon>Bacillales</taxon>
        <taxon>Staphylococcaceae</taxon>
        <taxon>Staphylococcus</taxon>
    </lineage>
</organism>
<accession>A0A380E2M6</accession>
<keyword evidence="1" id="KW-0067">ATP-binding</keyword>
<keyword evidence="1" id="KW-0378">Hydrolase</keyword>
<keyword evidence="1" id="KW-0547">Nucleotide-binding</keyword>
<name>A0A380E2M6_STAAU</name>
<gene>
    <name evidence="1" type="ORF">NCTC5664_02841</name>
</gene>
<evidence type="ECO:0000313" key="1">
    <source>
        <dbReference type="EMBL" id="SUK87654.1"/>
    </source>
</evidence>
<reference evidence="1 2" key="1">
    <citation type="submission" date="2018-06" db="EMBL/GenBank/DDBJ databases">
        <authorList>
            <consortium name="Pathogen Informatics"/>
            <person name="Doyle S."/>
        </authorList>
    </citation>
    <scope>NUCLEOTIDE SEQUENCE [LARGE SCALE GENOMIC DNA]</scope>
    <source>
        <strain evidence="1 2">NCTC5664</strain>
    </source>
</reference>
<proteinExistence type="predicted"/>
<keyword evidence="1" id="KW-0347">Helicase</keyword>
<dbReference type="Proteomes" id="UP000254502">
    <property type="component" value="Unassembled WGS sequence"/>
</dbReference>